<evidence type="ECO:0000313" key="1">
    <source>
        <dbReference type="EMBL" id="EKT61497.1"/>
    </source>
</evidence>
<reference evidence="1 2" key="1">
    <citation type="journal article" date="2012" name="BMC Genomics">
        <title>Comparative genomics of bacteria in the genus Providencia isolated from wild Drosophila melanogaster.</title>
        <authorList>
            <person name="Galac M.R."/>
            <person name="Lazzaro B.P."/>
        </authorList>
    </citation>
    <scope>NUCLEOTIDE SEQUENCE [LARGE SCALE GENOMIC DNA]</scope>
    <source>
        <strain evidence="1 2">DSM 19967</strain>
    </source>
</reference>
<gene>
    <name evidence="1" type="ORF">OO7_00085</name>
</gene>
<dbReference type="HOGENOM" id="CLU_3331597_0_0_6"/>
<sequence>MAQYLAGRREMMQWYADYIDSLRNGGNIVHGNSHRQNA</sequence>
<dbReference type="PATRIC" id="fig|1141660.3.peg.17"/>
<name>K8WVS5_9GAMM</name>
<dbReference type="EMBL" id="AKKN01000001">
    <property type="protein sequence ID" value="EKT61497.1"/>
    <property type="molecule type" value="Genomic_DNA"/>
</dbReference>
<dbReference type="AlphaFoldDB" id="K8WVS5"/>
<accession>K8WVS5</accession>
<dbReference type="Proteomes" id="UP000010290">
    <property type="component" value="Chromosome"/>
</dbReference>
<organism evidence="1 2">
    <name type="scientific">Providencia sneebia DSM 19967</name>
    <dbReference type="NCBI Taxonomy" id="1141660"/>
    <lineage>
        <taxon>Bacteria</taxon>
        <taxon>Pseudomonadati</taxon>
        <taxon>Pseudomonadota</taxon>
        <taxon>Gammaproteobacteria</taxon>
        <taxon>Enterobacterales</taxon>
        <taxon>Morganellaceae</taxon>
        <taxon>Providencia</taxon>
    </lineage>
</organism>
<comment type="caution">
    <text evidence="1">The sequence shown here is derived from an EMBL/GenBank/DDBJ whole genome shotgun (WGS) entry which is preliminary data.</text>
</comment>
<proteinExistence type="predicted"/>
<keyword evidence="2" id="KW-1185">Reference proteome</keyword>
<protein>
    <submittedName>
        <fullName evidence="1">Phage integrase family site-specific recombinase</fullName>
    </submittedName>
</protein>
<evidence type="ECO:0000313" key="2">
    <source>
        <dbReference type="Proteomes" id="UP000010290"/>
    </source>
</evidence>